<dbReference type="InterPro" id="IPR029063">
    <property type="entry name" value="SAM-dependent_MTases_sf"/>
</dbReference>
<dbReference type="PROSITE" id="PS01184">
    <property type="entry name" value="UBIE_2"/>
    <property type="match status" value="1"/>
</dbReference>
<dbReference type="SUPFAM" id="SSF53335">
    <property type="entry name" value="S-adenosyl-L-methionine-dependent methyltransferases"/>
    <property type="match status" value="1"/>
</dbReference>
<keyword evidence="1" id="KW-0489">Methyltransferase</keyword>
<keyword evidence="3" id="KW-0949">S-adenosyl-L-methionine</keyword>
<evidence type="ECO:0008006" key="6">
    <source>
        <dbReference type="Google" id="ProtNLM"/>
    </source>
</evidence>
<evidence type="ECO:0000256" key="3">
    <source>
        <dbReference type="ARBA" id="ARBA00022691"/>
    </source>
</evidence>
<comment type="caution">
    <text evidence="4">The sequence shown here is derived from an EMBL/GenBank/DDBJ whole genome shotgun (WGS) entry which is preliminary data.</text>
</comment>
<reference evidence="4" key="1">
    <citation type="submission" date="2023-03" db="EMBL/GenBank/DDBJ databases">
        <title>Massive genome expansion in bonnet fungi (Mycena s.s.) driven by repeated elements and novel gene families across ecological guilds.</title>
        <authorList>
            <consortium name="Lawrence Berkeley National Laboratory"/>
            <person name="Harder C.B."/>
            <person name="Miyauchi S."/>
            <person name="Viragh M."/>
            <person name="Kuo A."/>
            <person name="Thoen E."/>
            <person name="Andreopoulos B."/>
            <person name="Lu D."/>
            <person name="Skrede I."/>
            <person name="Drula E."/>
            <person name="Henrissat B."/>
            <person name="Morin E."/>
            <person name="Kohler A."/>
            <person name="Barry K."/>
            <person name="LaButti K."/>
            <person name="Morin E."/>
            <person name="Salamov A."/>
            <person name="Lipzen A."/>
            <person name="Mereny Z."/>
            <person name="Hegedus B."/>
            <person name="Baldrian P."/>
            <person name="Stursova M."/>
            <person name="Weitz H."/>
            <person name="Taylor A."/>
            <person name="Grigoriev I.V."/>
            <person name="Nagy L.G."/>
            <person name="Martin F."/>
            <person name="Kauserud H."/>
        </authorList>
    </citation>
    <scope>NUCLEOTIDE SEQUENCE</scope>
    <source>
        <strain evidence="4">9144</strain>
    </source>
</reference>
<dbReference type="InterPro" id="IPR023576">
    <property type="entry name" value="UbiE/COQ5_MeTrFase_CS"/>
</dbReference>
<keyword evidence="2" id="KW-0808">Transferase</keyword>
<organism evidence="4 5">
    <name type="scientific">Mycena pura</name>
    <dbReference type="NCBI Taxonomy" id="153505"/>
    <lineage>
        <taxon>Eukaryota</taxon>
        <taxon>Fungi</taxon>
        <taxon>Dikarya</taxon>
        <taxon>Basidiomycota</taxon>
        <taxon>Agaricomycotina</taxon>
        <taxon>Agaricomycetes</taxon>
        <taxon>Agaricomycetidae</taxon>
        <taxon>Agaricales</taxon>
        <taxon>Marasmiineae</taxon>
        <taxon>Mycenaceae</taxon>
        <taxon>Mycena</taxon>
    </lineage>
</organism>
<proteinExistence type="predicted"/>
<evidence type="ECO:0000313" key="4">
    <source>
        <dbReference type="EMBL" id="KAJ7196565.1"/>
    </source>
</evidence>
<dbReference type="AlphaFoldDB" id="A0AAD6UYG5"/>
<name>A0AAD6UYG5_9AGAR</name>
<evidence type="ECO:0000256" key="2">
    <source>
        <dbReference type="ARBA" id="ARBA00022679"/>
    </source>
</evidence>
<dbReference type="Proteomes" id="UP001219525">
    <property type="component" value="Unassembled WGS sequence"/>
</dbReference>
<accession>A0AAD6UYG5</accession>
<dbReference type="Gene3D" id="3.40.50.150">
    <property type="entry name" value="Vaccinia Virus protein VP39"/>
    <property type="match status" value="1"/>
</dbReference>
<protein>
    <recommendedName>
        <fullName evidence="6">S-adenosyl-L-methionine-dependent methyltransferase</fullName>
    </recommendedName>
</protein>
<dbReference type="EMBL" id="JARJCW010000083">
    <property type="protein sequence ID" value="KAJ7196565.1"/>
    <property type="molecule type" value="Genomic_DNA"/>
</dbReference>
<evidence type="ECO:0000256" key="1">
    <source>
        <dbReference type="ARBA" id="ARBA00022603"/>
    </source>
</evidence>
<dbReference type="GO" id="GO:0032259">
    <property type="term" value="P:methylation"/>
    <property type="evidence" value="ECO:0007669"/>
    <property type="project" value="UniProtKB-KW"/>
</dbReference>
<keyword evidence="5" id="KW-1185">Reference proteome</keyword>
<sequence length="181" mass="20620">MNLPPEWTDTFSLVHQRLVLIIFDIQKCPVALEEIYRVLRPGAWVQLAETTAWVEKEYPGMPCMEKLATLFRRVTKSRNLHTDCADDMPRMLEEAGFVDIRRESRMQCMGKWAGENGVAMRDNHVGVLRGMKTPILKAGGFGHVSTEAEYEALLEGLGREWDEVPGTMLEFVVCCARKPLH</sequence>
<gene>
    <name evidence="4" type="ORF">GGX14DRAFT_473469</name>
</gene>
<evidence type="ECO:0000313" key="5">
    <source>
        <dbReference type="Proteomes" id="UP001219525"/>
    </source>
</evidence>
<dbReference type="GO" id="GO:0008168">
    <property type="term" value="F:methyltransferase activity"/>
    <property type="evidence" value="ECO:0007669"/>
    <property type="project" value="UniProtKB-KW"/>
</dbReference>